<protein>
    <submittedName>
        <fullName evidence="1">Uncharacterized protein</fullName>
    </submittedName>
</protein>
<sequence>MGRQMISETYLEEPHLFFETLTCTNCGHEELLNVAIAHERNFKHYSVILYVCSYDSHGLQKYEEVLSDELAGDVLNYKASLTNIKDTFMKNFSQIMGGIVLYICQEKECGF</sequence>
<comment type="caution">
    <text evidence="1">The sequence shown here is derived from an EMBL/GenBank/DDBJ whole genome shotgun (WGS) entry which is preliminary data.</text>
</comment>
<keyword evidence="2" id="KW-1185">Reference proteome</keyword>
<accession>A0A0C2MRE7</accession>
<reference evidence="1 2" key="1">
    <citation type="journal article" date="2014" name="Genome Biol. Evol.">
        <title>The genome of the myxosporean Thelohanellus kitauei shows adaptations to nutrient acquisition within its fish host.</title>
        <authorList>
            <person name="Yang Y."/>
            <person name="Xiong J."/>
            <person name="Zhou Z."/>
            <person name="Huo F."/>
            <person name="Miao W."/>
            <person name="Ran C."/>
            <person name="Liu Y."/>
            <person name="Zhang J."/>
            <person name="Feng J."/>
            <person name="Wang M."/>
            <person name="Wang M."/>
            <person name="Wang L."/>
            <person name="Yao B."/>
        </authorList>
    </citation>
    <scope>NUCLEOTIDE SEQUENCE [LARGE SCALE GENOMIC DNA]</scope>
    <source>
        <strain evidence="1">Wuqing</strain>
    </source>
</reference>
<name>A0A0C2MRE7_THEKT</name>
<dbReference type="Proteomes" id="UP000031668">
    <property type="component" value="Unassembled WGS sequence"/>
</dbReference>
<evidence type="ECO:0000313" key="1">
    <source>
        <dbReference type="EMBL" id="KII66855.1"/>
    </source>
</evidence>
<proteinExistence type="predicted"/>
<gene>
    <name evidence="1" type="ORF">RF11_11802</name>
</gene>
<evidence type="ECO:0000313" key="2">
    <source>
        <dbReference type="Proteomes" id="UP000031668"/>
    </source>
</evidence>
<dbReference type="AlphaFoldDB" id="A0A0C2MRE7"/>
<dbReference type="EMBL" id="JWZT01003429">
    <property type="protein sequence ID" value="KII66855.1"/>
    <property type="molecule type" value="Genomic_DNA"/>
</dbReference>
<organism evidence="1 2">
    <name type="scientific">Thelohanellus kitauei</name>
    <name type="common">Myxosporean</name>
    <dbReference type="NCBI Taxonomy" id="669202"/>
    <lineage>
        <taxon>Eukaryota</taxon>
        <taxon>Metazoa</taxon>
        <taxon>Cnidaria</taxon>
        <taxon>Myxozoa</taxon>
        <taxon>Myxosporea</taxon>
        <taxon>Bivalvulida</taxon>
        <taxon>Platysporina</taxon>
        <taxon>Myxobolidae</taxon>
        <taxon>Thelohanellus</taxon>
    </lineage>
</organism>